<protein>
    <submittedName>
        <fullName evidence="2">DUF695 domain-containing protein</fullName>
    </submittedName>
</protein>
<organism evidence="2 3">
    <name type="scientific">Kaistella haifensis DSM 19056</name>
    <dbReference type="NCBI Taxonomy" id="1450526"/>
    <lineage>
        <taxon>Bacteria</taxon>
        <taxon>Pseudomonadati</taxon>
        <taxon>Bacteroidota</taxon>
        <taxon>Flavobacteriia</taxon>
        <taxon>Flavobacteriales</taxon>
        <taxon>Weeksellaceae</taxon>
        <taxon>Chryseobacterium group</taxon>
        <taxon>Kaistella</taxon>
    </lineage>
</organism>
<sequence>MKETSDQNTSYQKFWTFFSENKETFFQVVKSHKDIEEKFLDIIAPELKSINEDLLYLTGMFDESTAELIITVDGNIKDIVYAEELIEAAPSLENWRFTALKPESDIKNTSITMEDFELTKENIFFYANDDENYPDEIDLTFIHEDLNDDNRNEIANGTFIFIDNYLGELNFLTQIDNFRIAGKNEAEKELIPIEKLKDYLNWREREFIDKHKGSKIQTNEDSFSLFEATLTNGFPLIATVNTDLLRWNKKASHPWISVLRIEYKGDDESGFPDNEDYEMLNAIEDEMLVDLKPEEGDLNIGRETAEHIREIYFASKDFRKISKILAETTRKYPQYNITFEIYKDKYWQSFERYGIH</sequence>
<dbReference type="EMBL" id="JASZ02000001">
    <property type="protein sequence ID" value="OWK99473.1"/>
    <property type="molecule type" value="Genomic_DNA"/>
</dbReference>
<keyword evidence="3" id="KW-1185">Reference proteome</keyword>
<evidence type="ECO:0000259" key="1">
    <source>
        <dbReference type="Pfam" id="PF05117"/>
    </source>
</evidence>
<dbReference type="InterPro" id="IPR016097">
    <property type="entry name" value="DUF695"/>
</dbReference>
<dbReference type="Proteomes" id="UP000197587">
    <property type="component" value="Unassembled WGS sequence"/>
</dbReference>
<dbReference type="Pfam" id="PF05117">
    <property type="entry name" value="DUF695"/>
    <property type="match status" value="1"/>
</dbReference>
<evidence type="ECO:0000313" key="3">
    <source>
        <dbReference type="Proteomes" id="UP000197587"/>
    </source>
</evidence>
<accession>A0A246BCR8</accession>
<comment type="caution">
    <text evidence="2">The sequence shown here is derived from an EMBL/GenBank/DDBJ whole genome shotgun (WGS) entry which is preliminary data.</text>
</comment>
<reference evidence="2 3" key="1">
    <citation type="submission" date="2017-05" db="EMBL/GenBank/DDBJ databases">
        <title>Genome of Chryseobacterium haifense.</title>
        <authorList>
            <person name="Newman J.D."/>
        </authorList>
    </citation>
    <scope>NUCLEOTIDE SEQUENCE [LARGE SCALE GENOMIC DNA]</scope>
    <source>
        <strain evidence="2 3">DSM 19056</strain>
    </source>
</reference>
<dbReference type="AlphaFoldDB" id="A0A246BCR8"/>
<feature type="domain" description="DUF695" evidence="1">
    <location>
        <begin position="231"/>
        <end position="350"/>
    </location>
</feature>
<gene>
    <name evidence="2" type="ORF">AP75_00550</name>
</gene>
<name>A0A246BCR8_9FLAO</name>
<proteinExistence type="predicted"/>
<evidence type="ECO:0000313" key="2">
    <source>
        <dbReference type="EMBL" id="OWK99473.1"/>
    </source>
</evidence>
<dbReference type="RefSeq" id="WP_031502949.1">
    <property type="nucleotide sequence ID" value="NZ_JASZ02000001.1"/>
</dbReference>